<name>U4JW48_9VIBR</name>
<dbReference type="STRING" id="28173.VIBNI_A0954"/>
<dbReference type="RefSeq" id="WP_022550118.1">
    <property type="nucleotide sequence ID" value="NC_022528.1"/>
</dbReference>
<feature type="binding site" evidence="9">
    <location>
        <begin position="241"/>
        <end position="245"/>
    </location>
    <ligand>
        <name>FAD</name>
        <dbReference type="ChEBI" id="CHEBI:57692"/>
    </ligand>
</feature>
<dbReference type="CDD" id="cd01715">
    <property type="entry name" value="ETF_alpha"/>
    <property type="match status" value="1"/>
</dbReference>
<evidence type="ECO:0000256" key="7">
    <source>
        <dbReference type="ARBA" id="ARBA00068674"/>
    </source>
</evidence>
<dbReference type="GO" id="GO:0050660">
    <property type="term" value="F:flavin adenine dinucleotide binding"/>
    <property type="evidence" value="ECO:0007669"/>
    <property type="project" value="InterPro"/>
</dbReference>
<evidence type="ECO:0000256" key="3">
    <source>
        <dbReference type="ARBA" id="ARBA00022630"/>
    </source>
</evidence>
<dbReference type="AlphaFoldDB" id="U4JW48"/>
<dbReference type="PATRIC" id="fig|1260221.3.peg.915"/>
<dbReference type="GO" id="GO:0033539">
    <property type="term" value="P:fatty acid beta-oxidation using acyl-CoA dehydrogenase"/>
    <property type="evidence" value="ECO:0007669"/>
    <property type="project" value="TreeGrafter"/>
</dbReference>
<dbReference type="OrthoDB" id="9770286at2"/>
<keyword evidence="3" id="KW-0285">Flavoprotein</keyword>
<evidence type="ECO:0000256" key="8">
    <source>
        <dbReference type="ARBA" id="ARBA00079299"/>
    </source>
</evidence>
<dbReference type="PANTHER" id="PTHR43153">
    <property type="entry name" value="ELECTRON TRANSFER FLAVOPROTEIN ALPHA"/>
    <property type="match status" value="1"/>
</dbReference>
<comment type="cofactor">
    <cofactor evidence="9">
        <name>FAD</name>
        <dbReference type="ChEBI" id="CHEBI:57692"/>
    </cofactor>
    <text evidence="9">Binds 1 FAD per dimer.</text>
</comment>
<feature type="binding site" evidence="9">
    <location>
        <begin position="258"/>
        <end position="265"/>
    </location>
    <ligand>
        <name>FAD</name>
        <dbReference type="ChEBI" id="CHEBI:57692"/>
    </ligand>
</feature>
<dbReference type="InterPro" id="IPR014729">
    <property type="entry name" value="Rossmann-like_a/b/a_fold"/>
</dbReference>
<evidence type="ECO:0000256" key="9">
    <source>
        <dbReference type="PIRSR" id="PIRSR000089-1"/>
    </source>
</evidence>
<keyword evidence="4 9" id="KW-0274">FAD</keyword>
<dbReference type="Proteomes" id="UP000016895">
    <property type="component" value="Chromosome 1"/>
</dbReference>
<dbReference type="InterPro" id="IPR029035">
    <property type="entry name" value="DHS-like_NAD/FAD-binding_dom"/>
</dbReference>
<keyword evidence="2" id="KW-0813">Transport</keyword>
<dbReference type="Gene3D" id="3.40.50.1220">
    <property type="entry name" value="TPP-binding domain"/>
    <property type="match status" value="1"/>
</dbReference>
<gene>
    <name evidence="11" type="primary">etfA</name>
    <name evidence="11" type="ORF">VIBNI_A0954</name>
</gene>
<keyword evidence="12" id="KW-1185">Reference proteome</keyword>
<sequence>MTILVIAEHNNDVLKSATFNTVSAAIEIEAKVHVLVAGNKCQSVIKETASIRGVDRVLVAEGVQYWHHLAENLATLIVSLAGCYSHILAPATTFGKNVLPRVAALLDVGMISNVIDIVSKDEFRRPIYAGNAIAHVRSLDPIIIATVSATSFSKASSTDLPSDIESVEVCEESNMTTFVNNEIVESDRPDLTSARVVIAGGRGMGSKENFSLLGQLADKLDAAVGATRSAVDAGYVANDMQIGQTGKVVAPELYIAIGVSGAIQHLAGMKQSKTIVAVNIDDQAPIFEIADYGLVADLFDVIPELAQKL</sequence>
<dbReference type="InterPro" id="IPR033947">
    <property type="entry name" value="ETF_alpha_N"/>
</dbReference>
<evidence type="ECO:0000313" key="11">
    <source>
        <dbReference type="EMBL" id="CCO57110.1"/>
    </source>
</evidence>
<dbReference type="Pfam" id="PF01012">
    <property type="entry name" value="ETF"/>
    <property type="match status" value="1"/>
</dbReference>
<evidence type="ECO:0000259" key="10">
    <source>
        <dbReference type="SMART" id="SM00893"/>
    </source>
</evidence>
<keyword evidence="5" id="KW-0249">Electron transport</keyword>
<evidence type="ECO:0000256" key="4">
    <source>
        <dbReference type="ARBA" id="ARBA00022827"/>
    </source>
</evidence>
<evidence type="ECO:0000313" key="12">
    <source>
        <dbReference type="Proteomes" id="UP000016895"/>
    </source>
</evidence>
<dbReference type="EMBL" id="FO203526">
    <property type="protein sequence ID" value="CCO57110.1"/>
    <property type="molecule type" value="Genomic_DNA"/>
</dbReference>
<reference evidence="11 12" key="1">
    <citation type="journal article" date="2013" name="ISME J.">
        <title>Comparative genomics of pathogenic lineages of Vibrio nigripulchritudo identifies virulence-associated traits.</title>
        <authorList>
            <person name="Goudenege D."/>
            <person name="Labreuche Y."/>
            <person name="Krin E."/>
            <person name="Ansquer D."/>
            <person name="Mangenot S."/>
            <person name="Calteau A."/>
            <person name="Medigue C."/>
            <person name="Mazel D."/>
            <person name="Polz M.F."/>
            <person name="Le Roux F."/>
        </authorList>
    </citation>
    <scope>NUCLEOTIDE SEQUENCE [LARGE SCALE GENOMIC DNA]</scope>
    <source>
        <strain evidence="12">SnF1</strain>
    </source>
</reference>
<dbReference type="GO" id="GO:0009055">
    <property type="term" value="F:electron transfer activity"/>
    <property type="evidence" value="ECO:0007669"/>
    <property type="project" value="InterPro"/>
</dbReference>
<feature type="domain" description="Electron transfer flavoprotein alpha/beta-subunit N-terminal" evidence="10">
    <location>
        <begin position="3"/>
        <end position="187"/>
    </location>
</feature>
<dbReference type="InterPro" id="IPR014730">
    <property type="entry name" value="ETF_a/b_N"/>
</dbReference>
<dbReference type="InterPro" id="IPR018206">
    <property type="entry name" value="ETF_asu_C_CS"/>
</dbReference>
<comment type="similarity">
    <text evidence="1">Belongs to the ETF alpha-subunit/FixB family.</text>
</comment>
<comment type="function">
    <text evidence="6">The electron transfer flavoprotein serves as a specific electron acceptor for other dehydrogenases. It transfers the electrons to the main respiratory chain via ETF-ubiquinone oxidoreductase (ETF dehydrogenase).</text>
</comment>
<proteinExistence type="inferred from homology"/>
<organism evidence="11 12">
    <name type="scientific">Vibrio nigripulchritudo</name>
    <dbReference type="NCBI Taxonomy" id="28173"/>
    <lineage>
        <taxon>Bacteria</taxon>
        <taxon>Pseudomonadati</taxon>
        <taxon>Pseudomonadota</taxon>
        <taxon>Gammaproteobacteria</taxon>
        <taxon>Vibrionales</taxon>
        <taxon>Vibrionaceae</taxon>
        <taxon>Vibrio</taxon>
    </lineage>
</organism>
<evidence type="ECO:0000256" key="5">
    <source>
        <dbReference type="ARBA" id="ARBA00022982"/>
    </source>
</evidence>
<dbReference type="Gene3D" id="3.40.50.620">
    <property type="entry name" value="HUPs"/>
    <property type="match status" value="1"/>
</dbReference>
<feature type="binding site" evidence="9">
    <location>
        <position position="202"/>
    </location>
    <ligand>
        <name>FAD</name>
        <dbReference type="ChEBI" id="CHEBI:57692"/>
    </ligand>
</feature>
<dbReference type="KEGG" id="vni:VIBNI_A0954"/>
<dbReference type="FunFam" id="3.40.50.1220:FF:000001">
    <property type="entry name" value="Electron transfer flavoprotein, alpha subunit"/>
    <property type="match status" value="1"/>
</dbReference>
<evidence type="ECO:0000256" key="6">
    <source>
        <dbReference type="ARBA" id="ARBA00025649"/>
    </source>
</evidence>
<feature type="binding site" evidence="9">
    <location>
        <begin position="227"/>
        <end position="228"/>
    </location>
    <ligand>
        <name>FAD</name>
        <dbReference type="ChEBI" id="CHEBI:57692"/>
    </ligand>
</feature>
<dbReference type="SUPFAM" id="SSF52467">
    <property type="entry name" value="DHS-like NAD/FAD-binding domain"/>
    <property type="match status" value="1"/>
</dbReference>
<evidence type="ECO:0000256" key="2">
    <source>
        <dbReference type="ARBA" id="ARBA00022448"/>
    </source>
</evidence>
<feature type="binding site" evidence="9">
    <location>
        <position position="279"/>
    </location>
    <ligand>
        <name>FAD</name>
        <dbReference type="ChEBI" id="CHEBI:57692"/>
    </ligand>
</feature>
<dbReference type="Pfam" id="PF00766">
    <property type="entry name" value="ETF_alpha"/>
    <property type="match status" value="1"/>
</dbReference>
<evidence type="ECO:0000256" key="1">
    <source>
        <dbReference type="ARBA" id="ARBA00005817"/>
    </source>
</evidence>
<dbReference type="PIRSF" id="PIRSF000089">
    <property type="entry name" value="Electra_flavoP_a"/>
    <property type="match status" value="1"/>
</dbReference>
<dbReference type="InterPro" id="IPR014731">
    <property type="entry name" value="ETF_asu_C"/>
</dbReference>
<dbReference type="SMART" id="SM00893">
    <property type="entry name" value="ETF"/>
    <property type="match status" value="1"/>
</dbReference>
<dbReference type="PANTHER" id="PTHR43153:SF1">
    <property type="entry name" value="ELECTRON TRANSFER FLAVOPROTEIN SUBUNIT ALPHA, MITOCHONDRIAL"/>
    <property type="match status" value="1"/>
</dbReference>
<accession>U4JW48</accession>
<dbReference type="SUPFAM" id="SSF52402">
    <property type="entry name" value="Adenine nucleotide alpha hydrolases-like"/>
    <property type="match status" value="1"/>
</dbReference>
<dbReference type="PROSITE" id="PS00696">
    <property type="entry name" value="ETF_ALPHA"/>
    <property type="match status" value="1"/>
</dbReference>
<dbReference type="InterPro" id="IPR001308">
    <property type="entry name" value="ETF_a/FixB"/>
</dbReference>
<protein>
    <recommendedName>
        <fullName evidence="7">Electron transfer flavoprotein subunit alpha</fullName>
    </recommendedName>
    <alternativeName>
        <fullName evidence="8">Electron transfer flavoprotein large subunit</fullName>
    </alternativeName>
</protein>